<dbReference type="PANTHER" id="PTHR13374:SF3">
    <property type="entry name" value="DET1 HOMOLOG"/>
    <property type="match status" value="1"/>
</dbReference>
<dbReference type="GO" id="GO:0016567">
    <property type="term" value="P:protein ubiquitination"/>
    <property type="evidence" value="ECO:0007669"/>
    <property type="project" value="TreeGrafter"/>
</dbReference>
<proteinExistence type="predicted"/>
<feature type="compositionally biased region" description="Low complexity" evidence="1">
    <location>
        <begin position="399"/>
        <end position="416"/>
    </location>
</feature>
<evidence type="ECO:0000256" key="1">
    <source>
        <dbReference type="SAM" id="MobiDB-lite"/>
    </source>
</evidence>
<dbReference type="Proteomes" id="UP001145021">
    <property type="component" value="Unassembled WGS sequence"/>
</dbReference>
<sequence length="904" mass="99731">MRLEVSNSLPGLLRRRQVSSTPAPTSLHSFLYPNRTIYNVETPDCLFRRFTPDGKYLIGFNRTLSGLQVYKVLNASASLQQLVEAGSVPHKTEFWHFFKLAWSQTFTGFGESLHRDLCLVTPNMRFIIAVRLRRSDPTINFELSTNTNSAATTSGQQAQRHSSRPNMLNCIKAMEDITLLVIDIYTGRLVDTREYPSDIIYLSGHNGISIFEDRICLLSLKHQCLRILRIEQDGHLTDMQEIGWYTREDDSIYEDTLLIRERHALAERTLEMHREMEWMASQTFSGCIDEADLSVAVKRRKIANAQKTRDDNEHAIRIFRESSNNNGSNSNNGSAEGLSPSVPPVTSTSQSFDTFCPNVPTATAAARQPRTSSMQLTTSTGEPLPFIFRFSTQAQMLRNSSNSNSNNNSNNNNNSNDFQGHSLQPGATIENSSGGILGASSSFSSLAAAVASIPPRTQETIGSDSIVNTLLELRNPMISSIAAERAWFMPLQTLQRLTPHYRMLYTRAMQHPAARLESLADSDISIIEPSLTLAPHSGLKQRLLGALFMRAKLADDDGMALQYFYRTYRQYEGLVLWRAQFITATRLLLRFVPLQVATSRSHAPRSSAVSSSTMTNSFTLLAEYDIKDTRFHRIWDTAENDLYEEIEKRLDIYRAPMSSSSSSSSSSGRSLGGSSSGAQAPSLSNDIYLRDAFRSSQSAIRTARSGGPVQAARKASMLLPVAPQCVQESPLLDPSRFKCNLRVRQTLEKLRPAGAAPIRFYDRQTGAVKFVLSALPYYSTPASAAQSSDDPISLQPVQYSGVEEDRITEISEGSLLLPASGVMRSGAVLLPSGGTGNSANNNVSSENVSGATPNMTPQNSFSASGNKAGVVYLFHPSLPLVLSTRSDLGTASIPTSNIHFWQSD</sequence>
<feature type="region of interest" description="Disordered" evidence="1">
    <location>
        <begin position="398"/>
        <end position="431"/>
    </location>
</feature>
<feature type="compositionally biased region" description="Low complexity" evidence="1">
    <location>
        <begin position="658"/>
        <end position="669"/>
    </location>
</feature>
<keyword evidence="3" id="KW-1185">Reference proteome</keyword>
<dbReference type="GO" id="GO:0032436">
    <property type="term" value="P:positive regulation of proteasomal ubiquitin-dependent protein catabolic process"/>
    <property type="evidence" value="ECO:0007669"/>
    <property type="project" value="TreeGrafter"/>
</dbReference>
<dbReference type="Pfam" id="PF09737">
    <property type="entry name" value="Det1"/>
    <property type="match status" value="2"/>
</dbReference>
<feature type="region of interest" description="Disordered" evidence="1">
    <location>
        <begin position="321"/>
        <end position="354"/>
    </location>
</feature>
<feature type="region of interest" description="Disordered" evidence="1">
    <location>
        <begin position="656"/>
        <end position="682"/>
    </location>
</feature>
<dbReference type="GO" id="GO:0031625">
    <property type="term" value="F:ubiquitin protein ligase binding"/>
    <property type="evidence" value="ECO:0007669"/>
    <property type="project" value="TreeGrafter"/>
</dbReference>
<organism evidence="2 3">
    <name type="scientific">Coemansia asiatica</name>
    <dbReference type="NCBI Taxonomy" id="1052880"/>
    <lineage>
        <taxon>Eukaryota</taxon>
        <taxon>Fungi</taxon>
        <taxon>Fungi incertae sedis</taxon>
        <taxon>Zoopagomycota</taxon>
        <taxon>Kickxellomycotina</taxon>
        <taxon>Kickxellomycetes</taxon>
        <taxon>Kickxellales</taxon>
        <taxon>Kickxellaceae</taxon>
        <taxon>Coemansia</taxon>
    </lineage>
</organism>
<evidence type="ECO:0000313" key="2">
    <source>
        <dbReference type="EMBL" id="KAJ1643323.1"/>
    </source>
</evidence>
<gene>
    <name evidence="2" type="ORF">LPJ64_004899</name>
</gene>
<protein>
    <submittedName>
        <fullName evidence="2">Uncharacterized protein</fullName>
    </submittedName>
</protein>
<dbReference type="EMBL" id="JANBOH010000268">
    <property type="protein sequence ID" value="KAJ1643323.1"/>
    <property type="molecule type" value="Genomic_DNA"/>
</dbReference>
<dbReference type="GO" id="GO:0031461">
    <property type="term" value="C:cullin-RING ubiquitin ligase complex"/>
    <property type="evidence" value="ECO:0007669"/>
    <property type="project" value="TreeGrafter"/>
</dbReference>
<dbReference type="AlphaFoldDB" id="A0A9W7XFD3"/>
<dbReference type="PANTHER" id="PTHR13374">
    <property type="entry name" value="DET1 HOMOLOG DE-ETIOLATED-1 HOMOLOG"/>
    <property type="match status" value="1"/>
</dbReference>
<dbReference type="InterPro" id="IPR019138">
    <property type="entry name" value="De-etiolated_protein_1_Det1"/>
</dbReference>
<dbReference type="GO" id="GO:1990756">
    <property type="term" value="F:ubiquitin-like ligase-substrate adaptor activity"/>
    <property type="evidence" value="ECO:0007669"/>
    <property type="project" value="TreeGrafter"/>
</dbReference>
<accession>A0A9W7XFD3</accession>
<evidence type="ECO:0000313" key="3">
    <source>
        <dbReference type="Proteomes" id="UP001145021"/>
    </source>
</evidence>
<reference evidence="2" key="1">
    <citation type="submission" date="2022-07" db="EMBL/GenBank/DDBJ databases">
        <title>Phylogenomic reconstructions and comparative analyses of Kickxellomycotina fungi.</title>
        <authorList>
            <person name="Reynolds N.K."/>
            <person name="Stajich J.E."/>
            <person name="Barry K."/>
            <person name="Grigoriev I.V."/>
            <person name="Crous P."/>
            <person name="Smith M.E."/>
        </authorList>
    </citation>
    <scope>NUCLEOTIDE SEQUENCE</scope>
    <source>
        <strain evidence="2">NBRC 105413</strain>
    </source>
</reference>
<name>A0A9W7XFD3_9FUNG</name>
<comment type="caution">
    <text evidence="2">The sequence shown here is derived from an EMBL/GenBank/DDBJ whole genome shotgun (WGS) entry which is preliminary data.</text>
</comment>
<feature type="compositionally biased region" description="Low complexity" evidence="1">
    <location>
        <begin position="322"/>
        <end position="334"/>
    </location>
</feature>
<dbReference type="GO" id="GO:0005634">
    <property type="term" value="C:nucleus"/>
    <property type="evidence" value="ECO:0007669"/>
    <property type="project" value="TreeGrafter"/>
</dbReference>